<dbReference type="Proteomes" id="UP000028042">
    <property type="component" value="Unassembled WGS sequence"/>
</dbReference>
<feature type="transmembrane region" description="Helical" evidence="11">
    <location>
        <begin position="49"/>
        <end position="70"/>
    </location>
</feature>
<dbReference type="NCBIfam" id="TIGR02210">
    <property type="entry name" value="rodA_shape"/>
    <property type="match status" value="1"/>
</dbReference>
<feature type="transmembrane region" description="Helical" evidence="11">
    <location>
        <begin position="77"/>
        <end position="98"/>
    </location>
</feature>
<keyword evidence="9 11" id="KW-0472">Membrane</keyword>
<keyword evidence="5 11" id="KW-0812">Transmembrane</keyword>
<keyword evidence="8 11" id="KW-1133">Transmembrane helix</keyword>
<reference evidence="13 14" key="3">
    <citation type="journal article" name="Genome Announc.">
        <title>Improved Draft Genome Sequence of Clostridium pasteurianum Strain ATCC 6013 (DSM 525) Using a Hybrid Next-Generation Sequencing Approach.</title>
        <authorList>
            <person name="Pyne M.E."/>
            <person name="Utturkar S."/>
            <person name="Brown S.D."/>
            <person name="Moo-Young M."/>
            <person name="Chung D.A."/>
            <person name="Chou C.P."/>
        </authorList>
    </citation>
    <scope>NUCLEOTIDE SEQUENCE [LARGE SCALE GENOMIC DNA]</scope>
    <source>
        <strain evidence="13 14">ATCC 6013</strain>
    </source>
</reference>
<feature type="transmembrane region" description="Helical" evidence="11">
    <location>
        <begin position="303"/>
        <end position="324"/>
    </location>
</feature>
<dbReference type="PATRIC" id="fig|1262449.3.peg.1105"/>
<gene>
    <name evidence="12" type="primary">ftsW</name>
    <name evidence="12" type="ORF">CLPA_c26610</name>
    <name evidence="13" type="ORF">CP6013_00521</name>
</gene>
<dbReference type="InterPro" id="IPR018365">
    <property type="entry name" value="Cell_cycle_FtsW-rel_CS"/>
</dbReference>
<comment type="subcellular location">
    <subcellularLocation>
        <location evidence="1">Membrane</location>
        <topology evidence="1">Multi-pass membrane protein</topology>
    </subcellularLocation>
</comment>
<dbReference type="GO" id="GO:0071555">
    <property type="term" value="P:cell wall organization"/>
    <property type="evidence" value="ECO:0007669"/>
    <property type="project" value="UniProtKB-KW"/>
</dbReference>
<evidence type="ECO:0000313" key="12">
    <source>
        <dbReference type="EMBL" id="AJA52716.1"/>
    </source>
</evidence>
<feature type="transmembrane region" description="Helical" evidence="11">
    <location>
        <begin position="16"/>
        <end position="37"/>
    </location>
</feature>
<dbReference type="InterPro" id="IPR011923">
    <property type="entry name" value="RodA/MrdB"/>
</dbReference>
<reference evidence="13" key="2">
    <citation type="submission" date="2015-10" db="EMBL/GenBank/DDBJ databases">
        <title>Improved Draft Genome Sequence of Clostridium pasteurianum Strain ATCC 6013 (DSM 525) Using a Hybrid Next-Generation Sequencing Approach.</title>
        <authorList>
            <person name="Pyne M.E."/>
            <person name="Utturkar S.M."/>
            <person name="Brown S.D."/>
            <person name="Moo-Young M."/>
            <person name="Chung D.A."/>
            <person name="Chou P.C."/>
        </authorList>
    </citation>
    <scope>NUCLEOTIDE SEQUENCE</scope>
    <source>
        <strain evidence="13">ATCC 6013</strain>
    </source>
</reference>
<sequence length="370" mass="40688">MKKWIIDIRLLRQIDVPLVVVTLAIAIFGVMNIYSATRISSGTFYLRTQVIYILVAIVICYIILLIDYNLISNYSDVFYWIGIVLLLATELQGTVINGSNSWLKLGPLPAIQPTEFLKIALIIIIAKKVSTMDGSINEPRNLIKIIVYTMIPLILILKQPEMGLAVICIFIVSSILFISGLNLKIILGTIALGIVVCFIAWEVLLQPYQIARITSFLNPEAHQQSTGYQLINSKIGIGSGGFWGKGYLNSTQISGGYVPFAHTDFIFSVVGEEWGLIGTGTLLISYGILLYRILKISKMSKDILGKLVCVGTFASLTFSIYQNIAMTIGLTPISGITLPFMSAGGSSIISNFMALALVLNISMRKKKINF</sequence>
<protein>
    <submittedName>
        <fullName evidence="12">Lipid II flippase FtsW</fullName>
    </submittedName>
    <submittedName>
        <fullName evidence="13">Rod shape-determining protein RodA</fullName>
    </submittedName>
</protein>
<keyword evidence="6" id="KW-0133">Cell shape</keyword>
<keyword evidence="3" id="KW-0328">Glycosyltransferase</keyword>
<dbReference type="PROSITE" id="PS00428">
    <property type="entry name" value="FTSW_RODA_SPOVE"/>
    <property type="match status" value="1"/>
</dbReference>
<keyword evidence="7" id="KW-0573">Peptidoglycan synthesis</keyword>
<dbReference type="GeneID" id="93074791"/>
<evidence type="ECO:0000313" key="14">
    <source>
        <dbReference type="Proteomes" id="UP000028042"/>
    </source>
</evidence>
<dbReference type="GO" id="GO:0016757">
    <property type="term" value="F:glycosyltransferase activity"/>
    <property type="evidence" value="ECO:0007669"/>
    <property type="project" value="UniProtKB-KW"/>
</dbReference>
<evidence type="ECO:0000256" key="11">
    <source>
        <dbReference type="SAM" id="Phobius"/>
    </source>
</evidence>
<reference evidence="12 15" key="1">
    <citation type="journal article" date="2015" name="Genome Announc.">
        <title>Complete Genome Sequence of the Nitrogen-Fixing and Solvent-Producing Clostridium pasteurianum DSM 525.</title>
        <authorList>
            <person name="Poehlein A."/>
            <person name="Grosse-Honebrink A."/>
            <person name="Zhang Y."/>
            <person name="Minton N.P."/>
            <person name="Daniel R."/>
        </authorList>
    </citation>
    <scope>NUCLEOTIDE SEQUENCE [LARGE SCALE GENOMIC DNA]</scope>
    <source>
        <strain evidence="12">DSM 525</strain>
        <strain evidence="15">DSM 525 / ATCC 6013</strain>
    </source>
</reference>
<dbReference type="PANTHER" id="PTHR30474:SF1">
    <property type="entry name" value="PEPTIDOGLYCAN GLYCOSYLTRANSFERASE MRDB"/>
    <property type="match status" value="1"/>
</dbReference>
<dbReference type="PANTHER" id="PTHR30474">
    <property type="entry name" value="CELL CYCLE PROTEIN"/>
    <property type="match status" value="1"/>
</dbReference>
<evidence type="ECO:0000256" key="5">
    <source>
        <dbReference type="ARBA" id="ARBA00022692"/>
    </source>
</evidence>
<dbReference type="GO" id="GO:0008360">
    <property type="term" value="P:regulation of cell shape"/>
    <property type="evidence" value="ECO:0007669"/>
    <property type="project" value="UniProtKB-KW"/>
</dbReference>
<evidence type="ECO:0000313" key="13">
    <source>
        <dbReference type="EMBL" id="KRU11274.1"/>
    </source>
</evidence>
<dbReference type="PRINTS" id="PR00173">
    <property type="entry name" value="EDTRNSPORT"/>
</dbReference>
<dbReference type="GO" id="GO:0051301">
    <property type="term" value="P:cell division"/>
    <property type="evidence" value="ECO:0007669"/>
    <property type="project" value="InterPro"/>
</dbReference>
<evidence type="ECO:0000256" key="10">
    <source>
        <dbReference type="ARBA" id="ARBA00023316"/>
    </source>
</evidence>
<dbReference type="eggNOG" id="COG0772">
    <property type="taxonomic scope" value="Bacteria"/>
</dbReference>
<feature type="transmembrane region" description="Helical" evidence="11">
    <location>
        <begin position="336"/>
        <end position="359"/>
    </location>
</feature>
<organism evidence="12 15">
    <name type="scientific">Clostridium pasteurianum DSM 525 = ATCC 6013</name>
    <dbReference type="NCBI Taxonomy" id="1262449"/>
    <lineage>
        <taxon>Bacteria</taxon>
        <taxon>Bacillati</taxon>
        <taxon>Bacillota</taxon>
        <taxon>Clostridia</taxon>
        <taxon>Eubacteriales</taxon>
        <taxon>Clostridiaceae</taxon>
        <taxon>Clostridium</taxon>
    </lineage>
</organism>
<evidence type="ECO:0000256" key="7">
    <source>
        <dbReference type="ARBA" id="ARBA00022984"/>
    </source>
</evidence>
<dbReference type="GO" id="GO:0005886">
    <property type="term" value="C:plasma membrane"/>
    <property type="evidence" value="ECO:0007669"/>
    <property type="project" value="TreeGrafter"/>
</dbReference>
<dbReference type="RefSeq" id="WP_003442590.1">
    <property type="nucleotide sequence ID" value="NZ_ANZB01000003.1"/>
</dbReference>
<keyword evidence="15" id="KW-1185">Reference proteome</keyword>
<dbReference type="KEGG" id="cpae:CPAST_c26610"/>
<evidence type="ECO:0000256" key="4">
    <source>
        <dbReference type="ARBA" id="ARBA00022679"/>
    </source>
</evidence>
<dbReference type="GO" id="GO:0009252">
    <property type="term" value="P:peptidoglycan biosynthetic process"/>
    <property type="evidence" value="ECO:0007669"/>
    <property type="project" value="UniProtKB-KW"/>
</dbReference>
<dbReference type="AlphaFoldDB" id="A0A0H3J9G6"/>
<evidence type="ECO:0000256" key="3">
    <source>
        <dbReference type="ARBA" id="ARBA00022676"/>
    </source>
</evidence>
<feature type="transmembrane region" description="Helical" evidence="11">
    <location>
        <begin position="163"/>
        <end position="183"/>
    </location>
</feature>
<keyword evidence="2" id="KW-1003">Cell membrane</keyword>
<evidence type="ECO:0000313" key="15">
    <source>
        <dbReference type="Proteomes" id="UP000030905"/>
    </source>
</evidence>
<proteinExistence type="predicted"/>
<dbReference type="Proteomes" id="UP000030905">
    <property type="component" value="Chromosome"/>
</dbReference>
<dbReference type="EMBL" id="CP009268">
    <property type="protein sequence ID" value="AJA52716.1"/>
    <property type="molecule type" value="Genomic_DNA"/>
</dbReference>
<dbReference type="GO" id="GO:0015648">
    <property type="term" value="F:lipid-linked peptidoglycan transporter activity"/>
    <property type="evidence" value="ECO:0007669"/>
    <property type="project" value="TreeGrafter"/>
</dbReference>
<dbReference type="EMBL" id="JPGY02000001">
    <property type="protein sequence ID" value="KRU11274.1"/>
    <property type="molecule type" value="Genomic_DNA"/>
</dbReference>
<dbReference type="InterPro" id="IPR001182">
    <property type="entry name" value="FtsW/RodA"/>
</dbReference>
<accession>A0A0H3J9G6</accession>
<evidence type="ECO:0000256" key="8">
    <source>
        <dbReference type="ARBA" id="ARBA00022989"/>
    </source>
</evidence>
<dbReference type="Pfam" id="PF01098">
    <property type="entry name" value="FTSW_RODA_SPOVE"/>
    <property type="match status" value="1"/>
</dbReference>
<evidence type="ECO:0000256" key="1">
    <source>
        <dbReference type="ARBA" id="ARBA00004141"/>
    </source>
</evidence>
<name>A0A0H3J9G6_CLOPA</name>
<evidence type="ECO:0000256" key="6">
    <source>
        <dbReference type="ARBA" id="ARBA00022960"/>
    </source>
</evidence>
<keyword evidence="10" id="KW-0961">Cell wall biogenesis/degradation</keyword>
<evidence type="ECO:0000256" key="9">
    <source>
        <dbReference type="ARBA" id="ARBA00023136"/>
    </source>
</evidence>
<evidence type="ECO:0000256" key="2">
    <source>
        <dbReference type="ARBA" id="ARBA00022475"/>
    </source>
</evidence>
<dbReference type="GO" id="GO:0032153">
    <property type="term" value="C:cell division site"/>
    <property type="evidence" value="ECO:0007669"/>
    <property type="project" value="TreeGrafter"/>
</dbReference>
<dbReference type="KEGG" id="cpat:CLPA_c26610"/>
<feature type="transmembrane region" description="Helical" evidence="11">
    <location>
        <begin position="274"/>
        <end position="291"/>
    </location>
</feature>
<feature type="transmembrane region" description="Helical" evidence="11">
    <location>
        <begin position="190"/>
        <end position="210"/>
    </location>
</feature>
<keyword evidence="4" id="KW-0808">Transferase</keyword>